<keyword evidence="1" id="KW-0732">Signal</keyword>
<evidence type="ECO:0000256" key="1">
    <source>
        <dbReference type="SAM" id="SignalP"/>
    </source>
</evidence>
<evidence type="ECO:0000313" key="4">
    <source>
        <dbReference type="Proteomes" id="UP000240418"/>
    </source>
</evidence>
<dbReference type="SUPFAM" id="SSF51556">
    <property type="entry name" value="Metallo-dependent hydrolases"/>
    <property type="match status" value="1"/>
</dbReference>
<reference evidence="3 4" key="1">
    <citation type="submission" date="2018-03" db="EMBL/GenBank/DDBJ databases">
        <title>Genomic Encyclopedia of Archaeal and Bacterial Type Strains, Phase II (KMG-II): from individual species to whole genera.</title>
        <authorList>
            <person name="Goeker M."/>
        </authorList>
    </citation>
    <scope>NUCLEOTIDE SEQUENCE [LARGE SCALE GENOMIC DNA]</scope>
    <source>
        <strain evidence="3 4">DSM 100673</strain>
    </source>
</reference>
<comment type="caution">
    <text evidence="3">The sequence shown here is derived from an EMBL/GenBank/DDBJ whole genome shotgun (WGS) entry which is preliminary data.</text>
</comment>
<dbReference type="CDD" id="cd01299">
    <property type="entry name" value="Met_dep_hydrolase_A"/>
    <property type="match status" value="1"/>
</dbReference>
<gene>
    <name evidence="3" type="ORF">CLV88_11955</name>
</gene>
<protein>
    <submittedName>
        <fullName evidence="3">Imidazolonepropionase-like amidohydrolase</fullName>
    </submittedName>
</protein>
<dbReference type="Gene3D" id="2.30.40.10">
    <property type="entry name" value="Urease, subunit C, domain 1"/>
    <property type="match status" value="1"/>
</dbReference>
<accession>A0A2P8F6D7</accession>
<dbReference type="PANTHER" id="PTHR43135">
    <property type="entry name" value="ALPHA-D-RIBOSE 1-METHYLPHOSPHONATE 5-TRIPHOSPHATE DIPHOSPHATASE"/>
    <property type="match status" value="1"/>
</dbReference>
<dbReference type="GO" id="GO:0016810">
    <property type="term" value="F:hydrolase activity, acting on carbon-nitrogen (but not peptide) bonds"/>
    <property type="evidence" value="ECO:0007669"/>
    <property type="project" value="InterPro"/>
</dbReference>
<proteinExistence type="predicted"/>
<feature type="chain" id="PRO_5015196074" evidence="1">
    <location>
        <begin position="21"/>
        <end position="444"/>
    </location>
</feature>
<dbReference type="PANTHER" id="PTHR43135:SF3">
    <property type="entry name" value="ALPHA-D-RIBOSE 1-METHYLPHOSPHONATE 5-TRIPHOSPHATE DIPHOSPHATASE"/>
    <property type="match status" value="1"/>
</dbReference>
<dbReference type="SUPFAM" id="SSF51338">
    <property type="entry name" value="Composite domain of metallo-dependent hydrolases"/>
    <property type="match status" value="1"/>
</dbReference>
<dbReference type="AlphaFoldDB" id="A0A2P8F6D7"/>
<dbReference type="RefSeq" id="WP_165798955.1">
    <property type="nucleotide sequence ID" value="NZ_PYGJ01000019.1"/>
</dbReference>
<dbReference type="InterPro" id="IPR011059">
    <property type="entry name" value="Metal-dep_hydrolase_composite"/>
</dbReference>
<organism evidence="3 4">
    <name type="scientific">Shimia abyssi</name>
    <dbReference type="NCBI Taxonomy" id="1662395"/>
    <lineage>
        <taxon>Bacteria</taxon>
        <taxon>Pseudomonadati</taxon>
        <taxon>Pseudomonadota</taxon>
        <taxon>Alphaproteobacteria</taxon>
        <taxon>Rhodobacterales</taxon>
        <taxon>Roseobacteraceae</taxon>
    </lineage>
</organism>
<evidence type="ECO:0000313" key="3">
    <source>
        <dbReference type="EMBL" id="PSL17284.1"/>
    </source>
</evidence>
<feature type="domain" description="Amidohydrolase-related" evidence="2">
    <location>
        <begin position="77"/>
        <end position="437"/>
    </location>
</feature>
<dbReference type="Pfam" id="PF01979">
    <property type="entry name" value="Amidohydro_1"/>
    <property type="match status" value="1"/>
</dbReference>
<dbReference type="InterPro" id="IPR006680">
    <property type="entry name" value="Amidohydro-rel"/>
</dbReference>
<evidence type="ECO:0000259" key="2">
    <source>
        <dbReference type="Pfam" id="PF01979"/>
    </source>
</evidence>
<dbReference type="InterPro" id="IPR032466">
    <property type="entry name" value="Metal_Hydrolase"/>
</dbReference>
<dbReference type="EMBL" id="PYGJ01000019">
    <property type="protein sequence ID" value="PSL17284.1"/>
    <property type="molecule type" value="Genomic_DNA"/>
</dbReference>
<keyword evidence="4" id="KW-1185">Reference proteome</keyword>
<dbReference type="InterPro" id="IPR051781">
    <property type="entry name" value="Metallo-dep_Hydrolase"/>
</dbReference>
<feature type="signal peptide" evidence="1">
    <location>
        <begin position="1"/>
        <end position="20"/>
    </location>
</feature>
<keyword evidence="3" id="KW-0378">Hydrolase</keyword>
<sequence>MRRISKFCLILAFGATSVAAQEKAFPVLFTNVNVFDGVSEKLIEDANVLVTGNMIAEVSSEPLFIANAQIVDGGGRTLMPGFIEAHGHIGLPVPLDQVTEQVDWQYLGVGAAVNAEFYLMNGWTTVRDVGGPVFGIKKAIDEGLVAGPRIYPSGRLISQTSGHGDVRAGYASPHPNDLSVEPWANREVFAISDGVPEVLRATREELRKGAVHIKLMAGGGISSQYDPIHTNQYLPDEMKAAVDAAADWGTYVMVHAYTDASVRRAIQAGVKVIEHGQLMTDATAQLAADNDVWLSTQIAFLGEPPTPEQIAVFGETVAEKFNLVREGVETSINFAKEYEINIAFGTDLWGPRLSEINNEFEYRSRYFSNLETLRQATSINGQLLELTGPLNPYADGPIGIIRSGAYADILLVDGNPLEDVTILVDAGNIDFVMKDGVVFKDELK</sequence>
<dbReference type="InterPro" id="IPR057744">
    <property type="entry name" value="OTAase-like"/>
</dbReference>
<name>A0A2P8F6D7_9RHOB</name>
<dbReference type="Gene3D" id="3.20.20.140">
    <property type="entry name" value="Metal-dependent hydrolases"/>
    <property type="match status" value="1"/>
</dbReference>
<dbReference type="Proteomes" id="UP000240418">
    <property type="component" value="Unassembled WGS sequence"/>
</dbReference>